<organism evidence="17 18">
    <name type="scientific">Parafannyhessea umbonata</name>
    <dbReference type="NCBI Taxonomy" id="604330"/>
    <lineage>
        <taxon>Bacteria</taxon>
        <taxon>Bacillati</taxon>
        <taxon>Actinomycetota</taxon>
        <taxon>Coriobacteriia</taxon>
        <taxon>Coriobacteriales</taxon>
        <taxon>Atopobiaceae</taxon>
        <taxon>Parafannyhessea</taxon>
    </lineage>
</organism>
<dbReference type="UniPathway" id="UPA00241">
    <property type="reaction ID" value="UER00352"/>
</dbReference>
<evidence type="ECO:0000256" key="16">
    <source>
        <dbReference type="HAMAP-Rule" id="MF_01274"/>
    </source>
</evidence>
<dbReference type="GO" id="GO:0005737">
    <property type="term" value="C:cytoplasm"/>
    <property type="evidence" value="ECO:0007669"/>
    <property type="project" value="UniProtKB-SubCell"/>
</dbReference>
<dbReference type="CDD" id="cd24015">
    <property type="entry name" value="ASKHA_NBD_PanK-III"/>
    <property type="match status" value="1"/>
</dbReference>
<comment type="cofactor">
    <cofactor evidence="2">
        <name>K(+)</name>
        <dbReference type="ChEBI" id="CHEBI:29103"/>
    </cofactor>
</comment>
<dbReference type="GO" id="GO:0004594">
    <property type="term" value="F:pantothenate kinase activity"/>
    <property type="evidence" value="ECO:0007669"/>
    <property type="project" value="UniProtKB-UniRule"/>
</dbReference>
<dbReference type="InterPro" id="IPR043129">
    <property type="entry name" value="ATPase_NBD"/>
</dbReference>
<evidence type="ECO:0000256" key="2">
    <source>
        <dbReference type="ARBA" id="ARBA00001958"/>
    </source>
</evidence>
<dbReference type="RefSeq" id="WP_091008882.1">
    <property type="nucleotide sequence ID" value="NZ_FOGP01000003.1"/>
</dbReference>
<keyword evidence="13 16" id="KW-0173">Coenzyme A biosynthesis</keyword>
<comment type="subcellular location">
    <subcellularLocation>
        <location evidence="3 16">Cytoplasm</location>
    </subcellularLocation>
</comment>
<evidence type="ECO:0000256" key="9">
    <source>
        <dbReference type="ARBA" id="ARBA00022741"/>
    </source>
</evidence>
<dbReference type="InterPro" id="IPR004619">
    <property type="entry name" value="Type_III_PanK"/>
</dbReference>
<keyword evidence="16" id="KW-0479">Metal-binding</keyword>
<comment type="similarity">
    <text evidence="14 16">Belongs to the type III pantothenate kinase family.</text>
</comment>
<feature type="active site" description="Proton acceptor" evidence="16">
    <location>
        <position position="133"/>
    </location>
</feature>
<keyword evidence="7 16" id="KW-0963">Cytoplasm</keyword>
<dbReference type="EC" id="2.7.1.33" evidence="6 16"/>
<comment type="pathway">
    <text evidence="4 16">Cofactor biosynthesis; coenzyme A biosynthesis; CoA from (R)-pantothenate: step 1/5.</text>
</comment>
<evidence type="ECO:0000256" key="12">
    <source>
        <dbReference type="ARBA" id="ARBA00022958"/>
    </source>
</evidence>
<keyword evidence="9 16" id="KW-0547">Nucleotide-binding</keyword>
<evidence type="ECO:0000256" key="14">
    <source>
        <dbReference type="ARBA" id="ARBA00038036"/>
    </source>
</evidence>
<dbReference type="Proteomes" id="UP000199128">
    <property type="component" value="Unassembled WGS sequence"/>
</dbReference>
<keyword evidence="8 16" id="KW-0808">Transferase</keyword>
<evidence type="ECO:0000256" key="10">
    <source>
        <dbReference type="ARBA" id="ARBA00022777"/>
    </source>
</evidence>
<comment type="subunit">
    <text evidence="5 16">Homodimer.</text>
</comment>
<evidence type="ECO:0000256" key="7">
    <source>
        <dbReference type="ARBA" id="ARBA00022490"/>
    </source>
</evidence>
<dbReference type="Pfam" id="PF03309">
    <property type="entry name" value="Pan_kinase"/>
    <property type="match status" value="1"/>
</dbReference>
<feature type="binding site" evidence="16">
    <location>
        <begin position="11"/>
        <end position="18"/>
    </location>
    <ligand>
        <name>ATP</name>
        <dbReference type="ChEBI" id="CHEBI:30616"/>
    </ligand>
</feature>
<dbReference type="GO" id="GO:0005524">
    <property type="term" value="F:ATP binding"/>
    <property type="evidence" value="ECO:0007669"/>
    <property type="project" value="UniProtKB-UniRule"/>
</dbReference>
<feature type="binding site" evidence="16">
    <location>
        <position position="124"/>
    </location>
    <ligand>
        <name>substrate</name>
    </ligand>
</feature>
<keyword evidence="12 16" id="KW-0630">Potassium</keyword>
<dbReference type="PANTHER" id="PTHR34265:SF1">
    <property type="entry name" value="TYPE III PANTOTHENATE KINASE"/>
    <property type="match status" value="1"/>
</dbReference>
<comment type="function">
    <text evidence="16">Catalyzes the phosphorylation of pantothenate (Pan), the first step in CoA biosynthesis.</text>
</comment>
<dbReference type="HAMAP" id="MF_01274">
    <property type="entry name" value="Pantothen_kinase_3"/>
    <property type="match status" value="1"/>
</dbReference>
<evidence type="ECO:0000313" key="17">
    <source>
        <dbReference type="EMBL" id="SER48100.1"/>
    </source>
</evidence>
<dbReference type="GO" id="GO:0015937">
    <property type="term" value="P:coenzyme A biosynthetic process"/>
    <property type="evidence" value="ECO:0007669"/>
    <property type="project" value="UniProtKB-UniRule"/>
</dbReference>
<name>A0A1H9PJ34_9ACTN</name>
<evidence type="ECO:0000256" key="3">
    <source>
        <dbReference type="ARBA" id="ARBA00004496"/>
    </source>
</evidence>
<dbReference type="EMBL" id="FOGP01000003">
    <property type="protein sequence ID" value="SER48100.1"/>
    <property type="molecule type" value="Genomic_DNA"/>
</dbReference>
<dbReference type="Gene3D" id="3.30.420.40">
    <property type="match status" value="2"/>
</dbReference>
<dbReference type="NCBIfam" id="TIGR00671">
    <property type="entry name" value="baf"/>
    <property type="match status" value="1"/>
</dbReference>
<evidence type="ECO:0000256" key="8">
    <source>
        <dbReference type="ARBA" id="ARBA00022679"/>
    </source>
</evidence>
<gene>
    <name evidence="16" type="primary">coaX</name>
    <name evidence="17" type="ORF">SAMN05216446_0989</name>
</gene>
<evidence type="ECO:0000256" key="13">
    <source>
        <dbReference type="ARBA" id="ARBA00022993"/>
    </source>
</evidence>
<comment type="cofactor">
    <cofactor evidence="16">
        <name>NH4(+)</name>
        <dbReference type="ChEBI" id="CHEBI:28938"/>
    </cofactor>
    <cofactor evidence="16">
        <name>K(+)</name>
        <dbReference type="ChEBI" id="CHEBI:29103"/>
    </cofactor>
    <text evidence="16">A monovalent cation. Ammonium or potassium.</text>
</comment>
<feature type="binding site" evidence="16">
    <location>
        <position position="208"/>
    </location>
    <ligand>
        <name>substrate</name>
    </ligand>
</feature>
<feature type="binding site" evidence="16">
    <location>
        <position position="153"/>
    </location>
    <ligand>
        <name>K(+)</name>
        <dbReference type="ChEBI" id="CHEBI:29103"/>
    </ligand>
</feature>
<evidence type="ECO:0000256" key="11">
    <source>
        <dbReference type="ARBA" id="ARBA00022840"/>
    </source>
</evidence>
<proteinExistence type="inferred from homology"/>
<sequence>MTRPLCCLTVDVGNTTTRFGLFSSDGDKEAEPLGTWELTTPKALTSDEARMQVMQVLSVLAQDLEAARDAGHESRGFARPPLGAILSCVVPTLVAPWTQALASSCKTRPLVVGPGLKTGLRLCYNDPSEVGPDRIADALSARGRYGAPVVVIDLGTTANIEVVDARGAFAGGIIAPGMPLEARTLAQTAARLPSIELKAPSSVIARSTRDAMCAGVVLGSAARIDGLLDRVFDELGQEAPVVLTGDDAAWVAALLAHRTTLDGALTLRGLHQIYLVNVSR</sequence>
<reference evidence="18" key="1">
    <citation type="submission" date="2016-10" db="EMBL/GenBank/DDBJ databases">
        <authorList>
            <person name="Varghese N."/>
            <person name="Submissions S."/>
        </authorList>
    </citation>
    <scope>NUCLEOTIDE SEQUENCE [LARGE SCALE GENOMIC DNA]</scope>
    <source>
        <strain evidence="18">KHGC19</strain>
    </source>
</reference>
<feature type="binding site" evidence="16">
    <location>
        <position position="156"/>
    </location>
    <ligand>
        <name>ATP</name>
        <dbReference type="ChEBI" id="CHEBI:30616"/>
    </ligand>
</feature>
<protein>
    <recommendedName>
        <fullName evidence="15 16">Type III pantothenate kinase</fullName>
        <ecNumber evidence="6 16">2.7.1.33</ecNumber>
    </recommendedName>
    <alternativeName>
        <fullName evidence="16">PanK-III</fullName>
    </alternativeName>
    <alternativeName>
        <fullName evidence="16">Pantothenic acid kinase</fullName>
    </alternativeName>
</protein>
<dbReference type="PANTHER" id="PTHR34265">
    <property type="entry name" value="TYPE III PANTOTHENATE KINASE"/>
    <property type="match status" value="1"/>
</dbReference>
<dbReference type="AlphaFoldDB" id="A0A1H9PJ34"/>
<evidence type="ECO:0000256" key="15">
    <source>
        <dbReference type="ARBA" id="ARBA00040883"/>
    </source>
</evidence>
<comment type="catalytic activity">
    <reaction evidence="1 16">
        <text>(R)-pantothenate + ATP = (R)-4'-phosphopantothenate + ADP + H(+)</text>
        <dbReference type="Rhea" id="RHEA:16373"/>
        <dbReference type="ChEBI" id="CHEBI:10986"/>
        <dbReference type="ChEBI" id="CHEBI:15378"/>
        <dbReference type="ChEBI" id="CHEBI:29032"/>
        <dbReference type="ChEBI" id="CHEBI:30616"/>
        <dbReference type="ChEBI" id="CHEBI:456216"/>
        <dbReference type="EC" id="2.7.1.33"/>
    </reaction>
</comment>
<dbReference type="GO" id="GO:0046872">
    <property type="term" value="F:metal ion binding"/>
    <property type="evidence" value="ECO:0007669"/>
    <property type="project" value="UniProtKB-KW"/>
</dbReference>
<feature type="binding site" evidence="16">
    <location>
        <begin position="131"/>
        <end position="134"/>
    </location>
    <ligand>
        <name>substrate</name>
    </ligand>
</feature>
<evidence type="ECO:0000256" key="1">
    <source>
        <dbReference type="ARBA" id="ARBA00001206"/>
    </source>
</evidence>
<evidence type="ECO:0000256" key="4">
    <source>
        <dbReference type="ARBA" id="ARBA00005225"/>
    </source>
</evidence>
<accession>A0A1H9PJ34</accession>
<keyword evidence="10 16" id="KW-0418">Kinase</keyword>
<keyword evidence="11 16" id="KW-0067">ATP-binding</keyword>
<evidence type="ECO:0000313" key="18">
    <source>
        <dbReference type="Proteomes" id="UP000199128"/>
    </source>
</evidence>
<evidence type="ECO:0000256" key="6">
    <source>
        <dbReference type="ARBA" id="ARBA00012102"/>
    </source>
</evidence>
<dbReference type="SUPFAM" id="SSF53067">
    <property type="entry name" value="Actin-like ATPase domain"/>
    <property type="match status" value="2"/>
</dbReference>
<evidence type="ECO:0000256" key="5">
    <source>
        <dbReference type="ARBA" id="ARBA00011738"/>
    </source>
</evidence>